<proteinExistence type="predicted"/>
<keyword evidence="1" id="KW-0472">Membrane</keyword>
<keyword evidence="1" id="KW-1133">Transmembrane helix</keyword>
<dbReference type="OrthoDB" id="8971131at2"/>
<protein>
    <submittedName>
        <fullName evidence="2">Uncharacterized protein</fullName>
    </submittedName>
</protein>
<keyword evidence="1" id="KW-0812">Transmembrane</keyword>
<name>A0A3G8GYI9_9BURK</name>
<dbReference type="EMBL" id="CP033969">
    <property type="protein sequence ID" value="AZG13065.1"/>
    <property type="molecule type" value="Genomic_DNA"/>
</dbReference>
<organism evidence="2 3">
    <name type="scientific">Cupriavidus pauculus</name>
    <dbReference type="NCBI Taxonomy" id="82633"/>
    <lineage>
        <taxon>Bacteria</taxon>
        <taxon>Pseudomonadati</taxon>
        <taxon>Pseudomonadota</taxon>
        <taxon>Betaproteobacteria</taxon>
        <taxon>Burkholderiales</taxon>
        <taxon>Burkholderiaceae</taxon>
        <taxon>Cupriavidus</taxon>
    </lineage>
</organism>
<feature type="transmembrane region" description="Helical" evidence="1">
    <location>
        <begin position="30"/>
        <end position="53"/>
    </location>
</feature>
<reference evidence="3" key="1">
    <citation type="submission" date="2018-11" db="EMBL/GenBank/DDBJ databases">
        <title>FDA dAtabase for Regulatory Grade micrObial Sequences (FDA-ARGOS): Supporting development and validation of Infectious Disease Dx tests.</title>
        <authorList>
            <person name="Goldberg B."/>
            <person name="Campos J."/>
            <person name="Tallon L."/>
            <person name="Sadzewicz L."/>
            <person name="Zhao X."/>
            <person name="Vavikolanu K."/>
            <person name="Mehta A."/>
            <person name="Aluvathingal J."/>
            <person name="Nadendla S."/>
            <person name="Geyer C."/>
            <person name="Nandy P."/>
            <person name="Yan Y."/>
            <person name="Sichtig H."/>
        </authorList>
    </citation>
    <scope>NUCLEOTIDE SEQUENCE [LARGE SCALE GENOMIC DNA]</scope>
    <source>
        <strain evidence="3">FDAARGOS_614</strain>
    </source>
</reference>
<accession>A0A3G8GYI9</accession>
<dbReference type="KEGG" id="cpau:EHF44_06175"/>
<dbReference type="AlphaFoldDB" id="A0A3G8GYI9"/>
<feature type="transmembrane region" description="Helical" evidence="1">
    <location>
        <begin position="174"/>
        <end position="195"/>
    </location>
</feature>
<gene>
    <name evidence="2" type="ORF">EHF44_06175</name>
</gene>
<sequence>MYTRLPTTFELMEALQTAPAQKRPDSRLGAVLWAGFVLALVPTLVAGGALVWWHQVLLQPPPGWLPQAFHILLAVSGVFYVAAWLARLLGGREVWRHPRHWLSRRVDSQNEVENALLRRLGRIPALQLRARQRRILLQARIWEGSARTVALVLALVPAAVVLADGMAVVKPGHAPAVVAIYGVVLVLGAALALFAQLQCSAPLRRLAYVLGEAAEISEKLAR</sequence>
<evidence type="ECO:0000313" key="3">
    <source>
        <dbReference type="Proteomes" id="UP000270411"/>
    </source>
</evidence>
<evidence type="ECO:0000256" key="1">
    <source>
        <dbReference type="SAM" id="Phobius"/>
    </source>
</evidence>
<dbReference type="Proteomes" id="UP000270411">
    <property type="component" value="Chromosome 1"/>
</dbReference>
<evidence type="ECO:0000313" key="2">
    <source>
        <dbReference type="EMBL" id="AZG13065.1"/>
    </source>
</evidence>
<feature type="transmembrane region" description="Helical" evidence="1">
    <location>
        <begin position="148"/>
        <end position="168"/>
    </location>
</feature>
<feature type="transmembrane region" description="Helical" evidence="1">
    <location>
        <begin position="68"/>
        <end position="89"/>
    </location>
</feature>
<dbReference type="RefSeq" id="WP_124682946.1">
    <property type="nucleotide sequence ID" value="NZ_CP033969.1"/>
</dbReference>